<dbReference type="RefSeq" id="WP_063272532.1">
    <property type="nucleotide sequence ID" value="NZ_LQMT02000019.1"/>
</dbReference>
<name>A0A1W2LTF1_9PSEU</name>
<dbReference type="InterPro" id="IPR003016">
    <property type="entry name" value="2-oxoA_DH_lipoyl-BS"/>
</dbReference>
<keyword evidence="3 6" id="KW-0808">Transferase</keyword>
<evidence type="ECO:0000256" key="2">
    <source>
        <dbReference type="ARBA" id="ARBA00007317"/>
    </source>
</evidence>
<dbReference type="FunFam" id="3.30.559.10:FF:000007">
    <property type="entry name" value="Dihydrolipoamide acetyltransferase component of pyruvate dehydrogenase complex"/>
    <property type="match status" value="1"/>
</dbReference>
<keyword evidence="4 6" id="KW-0450">Lipoyl</keyword>
<feature type="domain" description="Lipoyl-binding" evidence="7">
    <location>
        <begin position="1"/>
        <end position="76"/>
    </location>
</feature>
<dbReference type="InterPro" id="IPR023213">
    <property type="entry name" value="CAT-like_dom_sf"/>
</dbReference>
<dbReference type="Gene3D" id="3.30.559.10">
    <property type="entry name" value="Chloramphenicol acetyltransferase-like domain"/>
    <property type="match status" value="1"/>
</dbReference>
<dbReference type="InterPro" id="IPR011053">
    <property type="entry name" value="Single_hybrid_motif"/>
</dbReference>
<evidence type="ECO:0000259" key="7">
    <source>
        <dbReference type="PROSITE" id="PS50968"/>
    </source>
</evidence>
<dbReference type="Pfam" id="PF02817">
    <property type="entry name" value="E3_binding"/>
    <property type="match status" value="1"/>
</dbReference>
<dbReference type="Gene3D" id="2.40.50.100">
    <property type="match status" value="1"/>
</dbReference>
<dbReference type="PANTHER" id="PTHR43178:SF5">
    <property type="entry name" value="LIPOAMIDE ACYLTRANSFERASE COMPONENT OF BRANCHED-CHAIN ALPHA-KETO ACID DEHYDROGENASE COMPLEX, MITOCHONDRIAL"/>
    <property type="match status" value="1"/>
</dbReference>
<dbReference type="OrthoDB" id="9805770at2"/>
<dbReference type="EMBL" id="LQMT02000019">
    <property type="protein sequence ID" value="ONF68630.1"/>
    <property type="molecule type" value="Genomic_DNA"/>
</dbReference>
<evidence type="ECO:0000313" key="10">
    <source>
        <dbReference type="Proteomes" id="UP000076660"/>
    </source>
</evidence>
<dbReference type="GO" id="GO:0016407">
    <property type="term" value="F:acetyltransferase activity"/>
    <property type="evidence" value="ECO:0007669"/>
    <property type="project" value="TreeGrafter"/>
</dbReference>
<dbReference type="SUPFAM" id="SSF51230">
    <property type="entry name" value="Single hybrid motif"/>
    <property type="match status" value="1"/>
</dbReference>
<evidence type="ECO:0000259" key="8">
    <source>
        <dbReference type="PROSITE" id="PS51826"/>
    </source>
</evidence>
<dbReference type="InterPro" id="IPR036625">
    <property type="entry name" value="E3-bd_dom_sf"/>
</dbReference>
<dbReference type="EC" id="2.3.1.-" evidence="6"/>
<dbReference type="InterPro" id="IPR001078">
    <property type="entry name" value="2-oxoacid_DH_actylTfrase"/>
</dbReference>
<reference evidence="9 10" key="1">
    <citation type="submission" date="2016-12" db="EMBL/GenBank/DDBJ databases">
        <title>Amycolatopsis keratiniphila subsp. keratiniphila genome sequencing and assembly.</title>
        <authorList>
            <person name="Mayilraj S."/>
            <person name="Kaur N."/>
        </authorList>
    </citation>
    <scope>NUCLEOTIDE SEQUENCE [LARGE SCALE GENOMIC DNA]</scope>
    <source>
        <strain evidence="9 10">DSM 44409</strain>
    </source>
</reference>
<proteinExistence type="inferred from homology"/>
<comment type="cofactor">
    <cofactor evidence="1 6">
        <name>(R)-lipoate</name>
        <dbReference type="ChEBI" id="CHEBI:83088"/>
    </cofactor>
</comment>
<accession>A0A1W2LTF1</accession>
<dbReference type="PROSITE" id="PS00189">
    <property type="entry name" value="LIPOYL"/>
    <property type="match status" value="1"/>
</dbReference>
<dbReference type="PANTHER" id="PTHR43178">
    <property type="entry name" value="DIHYDROLIPOAMIDE ACETYLTRANSFERASE COMPONENT OF PYRUVATE DEHYDROGENASE COMPLEX"/>
    <property type="match status" value="1"/>
</dbReference>
<dbReference type="PROSITE" id="PS50968">
    <property type="entry name" value="BIOTINYL_LIPOYL"/>
    <property type="match status" value="1"/>
</dbReference>
<dbReference type="PROSITE" id="PS51826">
    <property type="entry name" value="PSBD"/>
    <property type="match status" value="1"/>
</dbReference>
<dbReference type="Proteomes" id="UP000076660">
    <property type="component" value="Unassembled WGS sequence"/>
</dbReference>
<dbReference type="CDD" id="cd06849">
    <property type="entry name" value="lipoyl_domain"/>
    <property type="match status" value="1"/>
</dbReference>
<evidence type="ECO:0000313" key="9">
    <source>
        <dbReference type="EMBL" id="ONF68630.1"/>
    </source>
</evidence>
<evidence type="ECO:0000256" key="5">
    <source>
        <dbReference type="ARBA" id="ARBA00023315"/>
    </source>
</evidence>
<keyword evidence="5 6" id="KW-0012">Acyltransferase</keyword>
<dbReference type="GO" id="GO:0005737">
    <property type="term" value="C:cytoplasm"/>
    <property type="evidence" value="ECO:0007669"/>
    <property type="project" value="TreeGrafter"/>
</dbReference>
<gene>
    <name evidence="9" type="ORF">AVR91_0218355</name>
</gene>
<feature type="domain" description="Peripheral subunit-binding (PSBD)" evidence="8">
    <location>
        <begin position="125"/>
        <end position="162"/>
    </location>
</feature>
<dbReference type="InterPro" id="IPR050743">
    <property type="entry name" value="2-oxoacid_DH_E2_comp"/>
</dbReference>
<evidence type="ECO:0000256" key="4">
    <source>
        <dbReference type="ARBA" id="ARBA00022823"/>
    </source>
</evidence>
<dbReference type="SUPFAM" id="SSF47005">
    <property type="entry name" value="Peripheral subunit-binding domain of 2-oxo acid dehydrogenase complex"/>
    <property type="match status" value="1"/>
</dbReference>
<dbReference type="Gene3D" id="4.10.320.10">
    <property type="entry name" value="E3-binding domain"/>
    <property type="match status" value="1"/>
</dbReference>
<evidence type="ECO:0000256" key="1">
    <source>
        <dbReference type="ARBA" id="ARBA00001938"/>
    </source>
</evidence>
<dbReference type="AlphaFoldDB" id="A0A1W2LTF1"/>
<dbReference type="InterPro" id="IPR000089">
    <property type="entry name" value="Biotin_lipoyl"/>
</dbReference>
<sequence>MPDFLLPDLGEGLTEGTIVTWLVAEGDTVGVDQPVVEVETAKAAVEVPVPFAGVVTRLHGEPGQSLPVGAPLLTIGPGFTEPGVTTASEGSGNVLIGYGTTTTTRRRRTRTVVATPEKPSKAPGVISPFVRKMAADNKIDLTKLTGSGPGGIIRRADVEAALAVPEQRDGETRIPLTGVRKAVADKLTTSRRQIPEATVWVDVDATGLVAARKSLNASAPDRPVSLLGLVARFAVAGLRKFPELNSRVEGDEIVQLRDINLGFAAQTDRGLVVPVVRDAGSLSTRELSAAIGDRTTQAREGKLGPAGLTGGTFTVNNYGVFGVDGSAAIINHPEAAILGIGRIIDRAWVVDGELVARKICELTLAFDHRVCDGGTAGGFLRFVADCVESPVTALGEL</sequence>
<protein>
    <recommendedName>
        <fullName evidence="6">Dihydrolipoamide acetyltransferase component of pyruvate dehydrogenase complex</fullName>
        <ecNumber evidence="6">2.3.1.-</ecNumber>
    </recommendedName>
</protein>
<comment type="caution">
    <text evidence="9">The sequence shown here is derived from an EMBL/GenBank/DDBJ whole genome shotgun (WGS) entry which is preliminary data.</text>
</comment>
<comment type="similarity">
    <text evidence="2 6">Belongs to the 2-oxoacid dehydrogenase family.</text>
</comment>
<dbReference type="InterPro" id="IPR004167">
    <property type="entry name" value="PSBD"/>
</dbReference>
<dbReference type="GO" id="GO:0031405">
    <property type="term" value="F:lipoic acid binding"/>
    <property type="evidence" value="ECO:0007669"/>
    <property type="project" value="TreeGrafter"/>
</dbReference>
<dbReference type="SUPFAM" id="SSF52777">
    <property type="entry name" value="CoA-dependent acyltransferases"/>
    <property type="match status" value="1"/>
</dbReference>
<evidence type="ECO:0000256" key="6">
    <source>
        <dbReference type="RuleBase" id="RU003423"/>
    </source>
</evidence>
<evidence type="ECO:0000256" key="3">
    <source>
        <dbReference type="ARBA" id="ARBA00022679"/>
    </source>
</evidence>
<dbReference type="Pfam" id="PF00364">
    <property type="entry name" value="Biotin_lipoyl"/>
    <property type="match status" value="1"/>
</dbReference>
<dbReference type="Pfam" id="PF00198">
    <property type="entry name" value="2-oxoacid_dh"/>
    <property type="match status" value="1"/>
</dbReference>
<organism evidence="9 10">
    <name type="scientific">Amycolatopsis keratiniphila subsp. keratiniphila</name>
    <dbReference type="NCBI Taxonomy" id="227715"/>
    <lineage>
        <taxon>Bacteria</taxon>
        <taxon>Bacillati</taxon>
        <taxon>Actinomycetota</taxon>
        <taxon>Actinomycetes</taxon>
        <taxon>Pseudonocardiales</taxon>
        <taxon>Pseudonocardiaceae</taxon>
        <taxon>Amycolatopsis</taxon>
        <taxon>Amycolatopsis japonica group</taxon>
    </lineage>
</organism>